<organism evidence="2 3">
    <name type="scientific">Tilletia horrida</name>
    <dbReference type="NCBI Taxonomy" id="155126"/>
    <lineage>
        <taxon>Eukaryota</taxon>
        <taxon>Fungi</taxon>
        <taxon>Dikarya</taxon>
        <taxon>Basidiomycota</taxon>
        <taxon>Ustilaginomycotina</taxon>
        <taxon>Exobasidiomycetes</taxon>
        <taxon>Tilletiales</taxon>
        <taxon>Tilletiaceae</taxon>
        <taxon>Tilletia</taxon>
    </lineage>
</organism>
<feature type="compositionally biased region" description="Low complexity" evidence="1">
    <location>
        <begin position="20"/>
        <end position="29"/>
    </location>
</feature>
<reference evidence="2" key="1">
    <citation type="journal article" date="2023" name="PhytoFront">
        <title>Draft Genome Resources of Seven Strains of Tilletia horrida, Causal Agent of Kernel Smut of Rice.</title>
        <authorList>
            <person name="Khanal S."/>
            <person name="Antony Babu S."/>
            <person name="Zhou X.G."/>
        </authorList>
    </citation>
    <scope>NUCLEOTIDE SEQUENCE</scope>
    <source>
        <strain evidence="2">TX6</strain>
    </source>
</reference>
<proteinExistence type="predicted"/>
<feature type="non-terminal residue" evidence="2">
    <location>
        <position position="127"/>
    </location>
</feature>
<feature type="region of interest" description="Disordered" evidence="1">
    <location>
        <begin position="1"/>
        <end position="92"/>
    </location>
</feature>
<feature type="compositionally biased region" description="Low complexity" evidence="1">
    <location>
        <begin position="75"/>
        <end position="92"/>
    </location>
</feature>
<protein>
    <submittedName>
        <fullName evidence="2">Uncharacterized protein</fullName>
    </submittedName>
</protein>
<evidence type="ECO:0000313" key="3">
    <source>
        <dbReference type="Proteomes" id="UP001176517"/>
    </source>
</evidence>
<dbReference type="AlphaFoldDB" id="A0AAN6JTB5"/>
<sequence length="127" mass="12769">MAAAANGGFAFPEDNAPSRSSNNNGGSIRKSFRKSISRASRGRADDPPPPVPDLPPTLHLSLDLGDAPSATPTQSKATSAANATSSAAVSTKASASPAAALALSASASFAETDRRYAARQAVETISN</sequence>
<evidence type="ECO:0000313" key="2">
    <source>
        <dbReference type="EMBL" id="KAK0554591.1"/>
    </source>
</evidence>
<dbReference type="Proteomes" id="UP001176517">
    <property type="component" value="Unassembled WGS sequence"/>
</dbReference>
<dbReference type="EMBL" id="JAPDMZ010000036">
    <property type="protein sequence ID" value="KAK0554591.1"/>
    <property type="molecule type" value="Genomic_DNA"/>
</dbReference>
<gene>
    <name evidence="2" type="ORF">OC846_002067</name>
</gene>
<name>A0AAN6JTB5_9BASI</name>
<accession>A0AAN6JTB5</accession>
<keyword evidence="3" id="KW-1185">Reference proteome</keyword>
<evidence type="ECO:0000256" key="1">
    <source>
        <dbReference type="SAM" id="MobiDB-lite"/>
    </source>
</evidence>
<comment type="caution">
    <text evidence="2">The sequence shown here is derived from an EMBL/GenBank/DDBJ whole genome shotgun (WGS) entry which is preliminary data.</text>
</comment>